<protein>
    <submittedName>
        <fullName evidence="5">Inosine/uridine-preferring nucleoside hydrolase</fullName>
    </submittedName>
</protein>
<dbReference type="PANTHER" id="PTHR12304:SF4">
    <property type="entry name" value="URIDINE NUCLEOSIDASE"/>
    <property type="match status" value="1"/>
</dbReference>
<dbReference type="KEGG" id="srt:Srot_0615"/>
<keyword evidence="3" id="KW-0732">Signal</keyword>
<organism evidence="5 6">
    <name type="scientific">Segniliparus rotundus (strain ATCC BAA-972 / CDC 1076 / CIP 108378 / DSM 44985 / JCM 13578)</name>
    <dbReference type="NCBI Taxonomy" id="640132"/>
    <lineage>
        <taxon>Bacteria</taxon>
        <taxon>Bacillati</taxon>
        <taxon>Actinomycetota</taxon>
        <taxon>Actinomycetes</taxon>
        <taxon>Mycobacteriales</taxon>
        <taxon>Segniliparaceae</taxon>
        <taxon>Segniliparus</taxon>
    </lineage>
</organism>
<accession>D6ZCQ5</accession>
<evidence type="ECO:0000313" key="5">
    <source>
        <dbReference type="EMBL" id="ADG97097.1"/>
    </source>
</evidence>
<dbReference type="STRING" id="640132.Srot_0615"/>
<dbReference type="Pfam" id="PF01156">
    <property type="entry name" value="IU_nuc_hydro"/>
    <property type="match status" value="1"/>
</dbReference>
<dbReference type="HOGENOM" id="CLU_036838_7_0_11"/>
<reference evidence="5 6" key="1">
    <citation type="journal article" date="2010" name="Stand. Genomic Sci.">
        <title>Complete genome sequence of Segniliparus rotundus type strain (CDC 1076).</title>
        <authorList>
            <person name="Sikorski J."/>
            <person name="Lapidus A."/>
            <person name="Copeland A."/>
            <person name="Misra M."/>
            <person name="Glavina Del Rio T."/>
            <person name="Nolan M."/>
            <person name="Lucas S."/>
            <person name="Chen F."/>
            <person name="Tice H."/>
            <person name="Cheng J.F."/>
            <person name="Jando M."/>
            <person name="Schneider S."/>
            <person name="Bruce D."/>
            <person name="Goodwin L."/>
            <person name="Pitluck S."/>
            <person name="Liolios K."/>
            <person name="Mikhailova N."/>
            <person name="Pati A."/>
            <person name="Ivanova N."/>
            <person name="Mavromatis K."/>
            <person name="Chen A."/>
            <person name="Palaniappan K."/>
            <person name="Chertkov O."/>
            <person name="Land M."/>
            <person name="Hauser L."/>
            <person name="Chang Y.J."/>
            <person name="Jeffries C.D."/>
            <person name="Brettin T."/>
            <person name="Detter J.C."/>
            <person name="Han C."/>
            <person name="Rohde M."/>
            <person name="Goker M."/>
            <person name="Bristow J."/>
            <person name="Eisen J.A."/>
            <person name="Markowitz V."/>
            <person name="Hugenholtz P."/>
            <person name="Kyrpides N.C."/>
            <person name="Klenk H.P."/>
        </authorList>
    </citation>
    <scope>NUCLEOTIDE SEQUENCE [LARGE SCALE GENOMIC DNA]</scope>
    <source>
        <strain evidence="6">ATCC BAA-972 / CDC 1076 / CIP 108378 / DSM 44985 / JCM 13578</strain>
    </source>
</reference>
<dbReference type="SUPFAM" id="SSF53590">
    <property type="entry name" value="Nucleoside hydrolase"/>
    <property type="match status" value="1"/>
</dbReference>
<dbReference type="InterPro" id="IPR023186">
    <property type="entry name" value="IUNH"/>
</dbReference>
<feature type="domain" description="Inosine/uridine-preferring nucleoside hydrolase" evidence="4">
    <location>
        <begin position="38"/>
        <end position="374"/>
    </location>
</feature>
<evidence type="ECO:0000259" key="4">
    <source>
        <dbReference type="Pfam" id="PF01156"/>
    </source>
</evidence>
<dbReference type="RefSeq" id="WP_013137553.1">
    <property type="nucleotide sequence ID" value="NC_014168.1"/>
</dbReference>
<dbReference type="GO" id="GO:0006152">
    <property type="term" value="P:purine nucleoside catabolic process"/>
    <property type="evidence" value="ECO:0007669"/>
    <property type="project" value="TreeGrafter"/>
</dbReference>
<evidence type="ECO:0000256" key="1">
    <source>
        <dbReference type="ARBA" id="ARBA00022801"/>
    </source>
</evidence>
<proteinExistence type="predicted"/>
<dbReference type="GO" id="GO:0005829">
    <property type="term" value="C:cytosol"/>
    <property type="evidence" value="ECO:0007669"/>
    <property type="project" value="TreeGrafter"/>
</dbReference>
<dbReference type="eggNOG" id="COG1957">
    <property type="taxonomic scope" value="Bacteria"/>
</dbReference>
<keyword evidence="6" id="KW-1185">Reference proteome</keyword>
<dbReference type="InterPro" id="IPR036452">
    <property type="entry name" value="Ribo_hydro-like"/>
</dbReference>
<dbReference type="InterPro" id="IPR001910">
    <property type="entry name" value="Inosine/uridine_hydrolase_dom"/>
</dbReference>
<evidence type="ECO:0000256" key="3">
    <source>
        <dbReference type="SAM" id="SignalP"/>
    </source>
</evidence>
<dbReference type="Proteomes" id="UP000002247">
    <property type="component" value="Chromosome"/>
</dbReference>
<evidence type="ECO:0000256" key="2">
    <source>
        <dbReference type="ARBA" id="ARBA00023295"/>
    </source>
</evidence>
<keyword evidence="2" id="KW-0326">Glycosidase</keyword>
<dbReference type="Gene3D" id="3.90.245.10">
    <property type="entry name" value="Ribonucleoside hydrolase-like"/>
    <property type="match status" value="1"/>
</dbReference>
<name>D6ZCQ5_SEGRD</name>
<keyword evidence="1 5" id="KW-0378">Hydrolase</keyword>
<dbReference type="GO" id="GO:0008477">
    <property type="term" value="F:purine nucleosidase activity"/>
    <property type="evidence" value="ECO:0007669"/>
    <property type="project" value="TreeGrafter"/>
</dbReference>
<sequence>MRVRSACAAILCAALLLAGLPSAAARAALVDSEPQKIIIIDTDFATMLDDGQVVSMAAQLHAEGQIDLLGVTVVTGDEWRDQEVAEAVRATERLGVGDPGPCRRVPADFAVGVYPGADYPLDHGPAAVKADAAALATGDGFTGAWGTKKPVSRADLVAPPDGFATCARPRAQRAVDFMADQLRAFPHEITIVAIGPLTDLALLAKEHPDAVGLVKRIVIMGGAFDVPGNSTAKAELNWWFDPKAADEVLKLPVEEVVTPLDLSNTVPLDDALYRRIAFPPSPTPVTGLYRDIVGAGLDGKGGFDRDPDYTQPLWDELAFAYAVDPGFATESRVVWPTVRAQLGENDGSVSYAPAPKPGRRPVTVITKFDNPRFDDWYVDLMTRPVPVRRQGASRLAQGNH</sequence>
<dbReference type="PANTHER" id="PTHR12304">
    <property type="entry name" value="INOSINE-URIDINE PREFERRING NUCLEOSIDE HYDROLASE"/>
    <property type="match status" value="1"/>
</dbReference>
<dbReference type="AlphaFoldDB" id="D6ZCQ5"/>
<evidence type="ECO:0000313" key="6">
    <source>
        <dbReference type="Proteomes" id="UP000002247"/>
    </source>
</evidence>
<dbReference type="EMBL" id="CP001958">
    <property type="protein sequence ID" value="ADG97097.1"/>
    <property type="molecule type" value="Genomic_DNA"/>
</dbReference>
<gene>
    <name evidence="5" type="ordered locus">Srot_0615</name>
</gene>
<feature type="signal peptide" evidence="3">
    <location>
        <begin position="1"/>
        <end position="27"/>
    </location>
</feature>
<feature type="chain" id="PRO_5038977331" evidence="3">
    <location>
        <begin position="28"/>
        <end position="400"/>
    </location>
</feature>